<proteinExistence type="inferred from homology"/>
<comment type="similarity">
    <text evidence="2">Belongs to the steroid 5-alpha reductase family.</text>
</comment>
<dbReference type="PANTHER" id="PTHR10556:SF28">
    <property type="entry name" value="VERY-LONG-CHAIN ENOYL-COA REDUCTASE"/>
    <property type="match status" value="1"/>
</dbReference>
<dbReference type="PANTHER" id="PTHR10556">
    <property type="entry name" value="3-OXO-5-ALPHA-STEROID 4-DEHYDROGENASE"/>
    <property type="match status" value="1"/>
</dbReference>
<evidence type="ECO:0000313" key="11">
    <source>
        <dbReference type="EMBL" id="KAK8888230.1"/>
    </source>
</evidence>
<comment type="subcellular location">
    <subcellularLocation>
        <location evidence="1">Membrane</location>
        <topology evidence="1">Multi-pass membrane protein</topology>
    </subcellularLocation>
</comment>
<keyword evidence="12" id="KW-1185">Reference proteome</keyword>
<evidence type="ECO:0000256" key="8">
    <source>
        <dbReference type="ARBA" id="ARBA00023136"/>
    </source>
</evidence>
<reference evidence="11 12" key="1">
    <citation type="submission" date="2024-04" db="EMBL/GenBank/DDBJ databases">
        <title>Tritrichomonas musculus Genome.</title>
        <authorList>
            <person name="Alves-Ferreira E."/>
            <person name="Grigg M."/>
            <person name="Lorenzi H."/>
            <person name="Galac M."/>
        </authorList>
    </citation>
    <scope>NUCLEOTIDE SEQUENCE [LARGE SCALE GENOMIC DNA]</scope>
    <source>
        <strain evidence="11 12">EAF2021</strain>
    </source>
</reference>
<keyword evidence="6" id="KW-0560">Oxidoreductase</keyword>
<gene>
    <name evidence="11" type="ORF">M9Y10_039294</name>
</gene>
<organism evidence="11 12">
    <name type="scientific">Tritrichomonas musculus</name>
    <dbReference type="NCBI Taxonomy" id="1915356"/>
    <lineage>
        <taxon>Eukaryota</taxon>
        <taxon>Metamonada</taxon>
        <taxon>Parabasalia</taxon>
        <taxon>Tritrichomonadida</taxon>
        <taxon>Tritrichomonadidae</taxon>
        <taxon>Tritrichomonas</taxon>
    </lineage>
</organism>
<evidence type="ECO:0000259" key="10">
    <source>
        <dbReference type="Pfam" id="PF02544"/>
    </source>
</evidence>
<evidence type="ECO:0000256" key="3">
    <source>
        <dbReference type="ARBA" id="ARBA00022516"/>
    </source>
</evidence>
<dbReference type="InterPro" id="IPR001104">
    <property type="entry name" value="3-oxo-5_a-steroid_4-DH_C"/>
</dbReference>
<keyword evidence="5 9" id="KW-1133">Transmembrane helix</keyword>
<keyword evidence="8 9" id="KW-0472">Membrane</keyword>
<dbReference type="EMBL" id="JAPFFF010000006">
    <property type="protein sequence ID" value="KAK8888230.1"/>
    <property type="molecule type" value="Genomic_DNA"/>
</dbReference>
<evidence type="ECO:0000256" key="9">
    <source>
        <dbReference type="SAM" id="Phobius"/>
    </source>
</evidence>
<evidence type="ECO:0000256" key="2">
    <source>
        <dbReference type="ARBA" id="ARBA00007742"/>
    </source>
</evidence>
<evidence type="ECO:0000256" key="7">
    <source>
        <dbReference type="ARBA" id="ARBA00023098"/>
    </source>
</evidence>
<dbReference type="Gene3D" id="1.20.120.1630">
    <property type="match status" value="1"/>
</dbReference>
<comment type="caution">
    <text evidence="11">The sequence shown here is derived from an EMBL/GenBank/DDBJ whole genome shotgun (WGS) entry which is preliminary data.</text>
</comment>
<keyword evidence="7" id="KW-0443">Lipid metabolism</keyword>
<dbReference type="Proteomes" id="UP001470230">
    <property type="component" value="Unassembled WGS sequence"/>
</dbReference>
<sequence>MTCEIKINQYSVMNYELIYNNDKKDVTVPKNGFTEDLLKEATIMTKIDISRIRLYYNYNGKRIPLQAHQQLNATPSQSFTVVDSGPQFSFMVNDLFEYIPPIFIWFGILSLFHSVLTEYIQISTVMWVLHYAKRSFEAVFVHTYSQKTLPIFSILDNSCFKNCIYYWCFAFMISISVCERADYVSKYPLTQNAGISIWLFSELLNGYCHLRLRQLRPKGSLDHYLPTGFLFNSITAPNYTFEILSWLGFALFTQTWISFVFPIVGGVQMFYWADEKRKKLGARYPQVLKRGRITPFTFL</sequence>
<feature type="domain" description="3-oxo-5-alpha-steroid 4-dehydrogenase C-terminal" evidence="10">
    <location>
        <begin position="158"/>
        <end position="289"/>
    </location>
</feature>
<evidence type="ECO:0000256" key="5">
    <source>
        <dbReference type="ARBA" id="ARBA00022989"/>
    </source>
</evidence>
<keyword evidence="4 9" id="KW-0812">Transmembrane</keyword>
<dbReference type="InterPro" id="IPR039357">
    <property type="entry name" value="SRD5A/TECR"/>
</dbReference>
<protein>
    <submittedName>
        <fullName evidence="11">3-oxo-5a-steroid 4- dehydrogenase</fullName>
    </submittedName>
</protein>
<feature type="transmembrane region" description="Helical" evidence="9">
    <location>
        <begin position="98"/>
        <end position="116"/>
    </location>
</feature>
<evidence type="ECO:0000256" key="1">
    <source>
        <dbReference type="ARBA" id="ARBA00004141"/>
    </source>
</evidence>
<accession>A0ABR2KDY4</accession>
<dbReference type="Pfam" id="PF02544">
    <property type="entry name" value="Steroid_dh"/>
    <property type="match status" value="1"/>
</dbReference>
<keyword evidence="3" id="KW-0444">Lipid biosynthesis</keyword>
<feature type="transmembrane region" description="Helical" evidence="9">
    <location>
        <begin position="255"/>
        <end position="273"/>
    </location>
</feature>
<name>A0ABR2KDY4_9EUKA</name>
<evidence type="ECO:0000313" key="12">
    <source>
        <dbReference type="Proteomes" id="UP001470230"/>
    </source>
</evidence>
<dbReference type="PROSITE" id="PS50244">
    <property type="entry name" value="S5A_REDUCTASE"/>
    <property type="match status" value="1"/>
</dbReference>
<evidence type="ECO:0000256" key="6">
    <source>
        <dbReference type="ARBA" id="ARBA00023002"/>
    </source>
</evidence>
<evidence type="ECO:0000256" key="4">
    <source>
        <dbReference type="ARBA" id="ARBA00022692"/>
    </source>
</evidence>